<evidence type="ECO:0000313" key="3">
    <source>
        <dbReference type="EMBL" id="ACY48172.1"/>
    </source>
</evidence>
<reference evidence="3 4" key="1">
    <citation type="journal article" date="2009" name="Stand. Genomic Sci.">
        <title>Complete genome sequence of Rhodothermus marinus type strain (R-10).</title>
        <authorList>
            <person name="Nolan M."/>
            <person name="Tindall B.J."/>
            <person name="Pomrenke H."/>
            <person name="Lapidus A."/>
            <person name="Copeland A."/>
            <person name="Glavina Del Rio T."/>
            <person name="Lucas S."/>
            <person name="Chen F."/>
            <person name="Tice H."/>
            <person name="Cheng J.F."/>
            <person name="Saunders E."/>
            <person name="Han C."/>
            <person name="Bruce D."/>
            <person name="Goodwin L."/>
            <person name="Chain P."/>
            <person name="Pitluck S."/>
            <person name="Ovchinikova G."/>
            <person name="Pati A."/>
            <person name="Ivanova N."/>
            <person name="Mavromatis K."/>
            <person name="Chen A."/>
            <person name="Palaniappan K."/>
            <person name="Land M."/>
            <person name="Hauser L."/>
            <person name="Chang Y.J."/>
            <person name="Jeffries C.D."/>
            <person name="Brettin T."/>
            <person name="Goker M."/>
            <person name="Bristow J."/>
            <person name="Eisen J.A."/>
            <person name="Markowitz V."/>
            <person name="Hugenholtz P."/>
            <person name="Kyrpides N.C."/>
            <person name="Klenk H.P."/>
            <person name="Detter J.C."/>
        </authorList>
    </citation>
    <scope>NUCLEOTIDE SEQUENCE [LARGE SCALE GENOMIC DNA]</scope>
    <source>
        <strain evidence="4">ATCC 43812 / DSM 4252 / R-10</strain>
    </source>
</reference>
<gene>
    <name evidence="3" type="ordered locus">Rmar_1282</name>
</gene>
<dbReference type="EMBL" id="CP001807">
    <property type="protein sequence ID" value="ACY48172.1"/>
    <property type="molecule type" value="Genomic_DNA"/>
</dbReference>
<evidence type="ECO:0000313" key="4">
    <source>
        <dbReference type="Proteomes" id="UP000002221"/>
    </source>
</evidence>
<feature type="transmembrane region" description="Helical" evidence="2">
    <location>
        <begin position="27"/>
        <end position="47"/>
    </location>
</feature>
<organism evidence="3 4">
    <name type="scientific">Rhodothermus marinus (strain ATCC 43812 / DSM 4252 / R-10)</name>
    <name type="common">Rhodothermus obamensis</name>
    <dbReference type="NCBI Taxonomy" id="518766"/>
    <lineage>
        <taxon>Bacteria</taxon>
        <taxon>Pseudomonadati</taxon>
        <taxon>Rhodothermota</taxon>
        <taxon>Rhodothermia</taxon>
        <taxon>Rhodothermales</taxon>
        <taxon>Rhodothermaceae</taxon>
        <taxon>Rhodothermus</taxon>
    </lineage>
</organism>
<keyword evidence="4" id="KW-1185">Reference proteome</keyword>
<evidence type="ECO:0000256" key="1">
    <source>
        <dbReference type="SAM" id="MobiDB-lite"/>
    </source>
</evidence>
<dbReference type="eggNOG" id="COG3030">
    <property type="taxonomic scope" value="Bacteria"/>
</dbReference>
<dbReference type="STRING" id="518766.Rmar_1282"/>
<dbReference type="InterPro" id="IPR007313">
    <property type="entry name" value="FxsA"/>
</dbReference>
<dbReference type="PANTHER" id="PTHR35335">
    <property type="entry name" value="UPF0716 PROTEIN FXSA"/>
    <property type="match status" value="1"/>
</dbReference>
<proteinExistence type="predicted"/>
<keyword evidence="2" id="KW-1133">Transmembrane helix</keyword>
<dbReference type="Pfam" id="PF04186">
    <property type="entry name" value="FxsA"/>
    <property type="match status" value="1"/>
</dbReference>
<sequence length="163" mass="18065">MGARLFLLFLIVPAVELALLLQIGRWIGLWPTIGLIFATALAGSFLARREGMATWRAFRQRLAEGKLPGRELIDGVLILLAGALLITPGVLTDLLGLIGLLPPTRALIRRYLMRRLQQALQQQTARLYVSFGGFTPPDPADPDSSGWSGQARPRPHYLEDDRR</sequence>
<keyword evidence="2" id="KW-0812">Transmembrane</keyword>
<dbReference type="NCBIfam" id="NF008528">
    <property type="entry name" value="PRK11463.1-2"/>
    <property type="match status" value="1"/>
</dbReference>
<dbReference type="AlphaFoldDB" id="D0MI64"/>
<dbReference type="PANTHER" id="PTHR35335:SF1">
    <property type="entry name" value="UPF0716 PROTEIN FXSA"/>
    <property type="match status" value="1"/>
</dbReference>
<dbReference type="KEGG" id="rmr:Rmar_1282"/>
<feature type="transmembrane region" description="Helical" evidence="2">
    <location>
        <begin position="67"/>
        <end position="88"/>
    </location>
</feature>
<feature type="region of interest" description="Disordered" evidence="1">
    <location>
        <begin position="136"/>
        <end position="163"/>
    </location>
</feature>
<keyword evidence="2" id="KW-0472">Membrane</keyword>
<evidence type="ECO:0000256" key="2">
    <source>
        <dbReference type="SAM" id="Phobius"/>
    </source>
</evidence>
<dbReference type="HOGENOM" id="CLU_085083_5_0_10"/>
<dbReference type="OrthoDB" id="9792788at2"/>
<accession>D0MI64</accession>
<dbReference type="GO" id="GO:0016020">
    <property type="term" value="C:membrane"/>
    <property type="evidence" value="ECO:0007669"/>
    <property type="project" value="InterPro"/>
</dbReference>
<dbReference type="Proteomes" id="UP000002221">
    <property type="component" value="Chromosome"/>
</dbReference>
<name>D0MI64_RHOM4</name>
<protein>
    <submittedName>
        <fullName evidence="3">FxsA cytoplasmic membrane protein</fullName>
    </submittedName>
</protein>
<dbReference type="RefSeq" id="WP_012843784.1">
    <property type="nucleotide sequence ID" value="NC_013501.1"/>
</dbReference>